<dbReference type="PANTHER" id="PTHR34216:SF3">
    <property type="entry name" value="POLY-BETA-1,6-N-ACETYL-D-GLUCOSAMINE N-DEACETYLASE"/>
    <property type="match status" value="1"/>
</dbReference>
<sequence length="314" mass="35103">MLKRILASGLALAGINAIARRAHRKGVTVLMYHGVMEDDIVLAEGDWLQVRASEFRSQMQHLCRHYRVVPLERAWEEDDGGRSRVALTFDDGYANNFRVAFPVLREFGFAATVFLVTGAIGSRRLFWFDRLQLALGGRVAPAALRRIKEDFKANVHPDAIDDAVDALLRESPSAGALPEDAVEAYRPLSEEEIREMAASGLVRFGSHTHRHEILPRLSQAEAERTLQQSLEILQTLPGYGGYFCFPNGGWRPEHLPLCRRLGFEGAVLTRPGVWKEPGDRFTIPRFGIGRGADGATFAATVSGILPRFQRMLRR</sequence>
<reference evidence="4" key="1">
    <citation type="submission" date="2023-03" db="EMBL/GenBank/DDBJ databases">
        <authorList>
            <person name="Pearce D."/>
        </authorList>
    </citation>
    <scope>NUCLEOTIDE SEQUENCE</scope>
    <source>
        <strain evidence="4">Mc</strain>
    </source>
</reference>
<dbReference type="CDD" id="cd10918">
    <property type="entry name" value="CE4_NodB_like_5s_6s"/>
    <property type="match status" value="1"/>
</dbReference>
<name>A0AA35UD54_METCP</name>
<dbReference type="SUPFAM" id="SSF88713">
    <property type="entry name" value="Glycoside hydrolase/deacetylase"/>
    <property type="match status" value="1"/>
</dbReference>
<organism evidence="4 5">
    <name type="scientific">Methylococcus capsulatus</name>
    <dbReference type="NCBI Taxonomy" id="414"/>
    <lineage>
        <taxon>Bacteria</taxon>
        <taxon>Pseudomonadati</taxon>
        <taxon>Pseudomonadota</taxon>
        <taxon>Gammaproteobacteria</taxon>
        <taxon>Methylococcales</taxon>
        <taxon>Methylococcaceae</taxon>
        <taxon>Methylococcus</taxon>
    </lineage>
</organism>
<evidence type="ECO:0000256" key="2">
    <source>
        <dbReference type="ARBA" id="ARBA00022729"/>
    </source>
</evidence>
<dbReference type="InterPro" id="IPR051398">
    <property type="entry name" value="Polysacch_Deacetylase"/>
</dbReference>
<dbReference type="Gene3D" id="3.20.20.370">
    <property type="entry name" value="Glycoside hydrolase/deacetylase"/>
    <property type="match status" value="1"/>
</dbReference>
<dbReference type="Proteomes" id="UP001158598">
    <property type="component" value="Chromosome"/>
</dbReference>
<dbReference type="PANTHER" id="PTHR34216">
    <property type="match status" value="1"/>
</dbReference>
<dbReference type="GO" id="GO:0005975">
    <property type="term" value="P:carbohydrate metabolic process"/>
    <property type="evidence" value="ECO:0007669"/>
    <property type="project" value="InterPro"/>
</dbReference>
<proteinExistence type="predicted"/>
<dbReference type="InterPro" id="IPR002509">
    <property type="entry name" value="NODB_dom"/>
</dbReference>
<dbReference type="PROSITE" id="PS51677">
    <property type="entry name" value="NODB"/>
    <property type="match status" value="1"/>
</dbReference>
<keyword evidence="2" id="KW-0732">Signal</keyword>
<evidence type="ECO:0000313" key="4">
    <source>
        <dbReference type="EMBL" id="CAI8780352.1"/>
    </source>
</evidence>
<dbReference type="Pfam" id="PF01522">
    <property type="entry name" value="Polysacc_deac_1"/>
    <property type="match status" value="1"/>
</dbReference>
<dbReference type="InterPro" id="IPR011330">
    <property type="entry name" value="Glyco_hydro/deAcase_b/a-brl"/>
</dbReference>
<evidence type="ECO:0000313" key="5">
    <source>
        <dbReference type="Proteomes" id="UP001158598"/>
    </source>
</evidence>
<evidence type="ECO:0000256" key="1">
    <source>
        <dbReference type="ARBA" id="ARBA00004613"/>
    </source>
</evidence>
<dbReference type="GO" id="GO:0016810">
    <property type="term" value="F:hydrolase activity, acting on carbon-nitrogen (but not peptide) bonds"/>
    <property type="evidence" value="ECO:0007669"/>
    <property type="project" value="InterPro"/>
</dbReference>
<dbReference type="GO" id="GO:0005576">
    <property type="term" value="C:extracellular region"/>
    <property type="evidence" value="ECO:0007669"/>
    <property type="project" value="UniProtKB-SubCell"/>
</dbReference>
<evidence type="ECO:0000259" key="3">
    <source>
        <dbReference type="PROSITE" id="PS51677"/>
    </source>
</evidence>
<feature type="domain" description="NodB homology" evidence="3">
    <location>
        <begin position="83"/>
        <end position="314"/>
    </location>
</feature>
<dbReference type="RefSeq" id="WP_017366034.1">
    <property type="nucleotide sequence ID" value="NZ_OX458332.1"/>
</dbReference>
<accession>A0AA35UD54</accession>
<comment type="subcellular location">
    <subcellularLocation>
        <location evidence="1">Secreted</location>
    </subcellularLocation>
</comment>
<dbReference type="AlphaFoldDB" id="A0AA35UD54"/>
<protein>
    <submittedName>
        <fullName evidence="4">NodB homology domain-containing protein</fullName>
    </submittedName>
</protein>
<gene>
    <name evidence="4" type="ORF">MCNOR_1192</name>
</gene>
<dbReference type="EMBL" id="OX458332">
    <property type="protein sequence ID" value="CAI8780352.1"/>
    <property type="molecule type" value="Genomic_DNA"/>
</dbReference>